<dbReference type="EMBL" id="LJZO01000007">
    <property type="protein sequence ID" value="ROW00977.1"/>
    <property type="molecule type" value="Genomic_DNA"/>
</dbReference>
<dbReference type="STRING" id="252740.A0A423WC86"/>
<dbReference type="Proteomes" id="UP000284375">
    <property type="component" value="Unassembled WGS sequence"/>
</dbReference>
<name>A0A423WC86_CYTCH</name>
<dbReference type="AlphaFoldDB" id="A0A423WC86"/>
<accession>A0A423WC86</accession>
<evidence type="ECO:0000313" key="1">
    <source>
        <dbReference type="EMBL" id="ROW00977.1"/>
    </source>
</evidence>
<comment type="caution">
    <text evidence="1">The sequence shown here is derived from an EMBL/GenBank/DDBJ whole genome shotgun (WGS) entry which is preliminary data.</text>
</comment>
<gene>
    <name evidence="1" type="ORF">VSDG_02621</name>
</gene>
<proteinExistence type="predicted"/>
<sequence>MDPLVAAAWHNQSVSPLHRLPDNILTRIIGMLDNCGVECIRRAARRFPPLCTEIILGRLRTYLPRAADADEHEHNYRGPFSWPRFSSMSHKGQAKELLRLVEGRGGMPDDRPQLLRLLHRDWYCDGCLAAEEAPDWSQRVERLRRFLYCSKCAVEHPACLFSASQRLEKSHFRVCIGANIVAIIYYAQKHVWTSTA</sequence>
<evidence type="ECO:0000313" key="2">
    <source>
        <dbReference type="Proteomes" id="UP000284375"/>
    </source>
</evidence>
<reference evidence="1 2" key="1">
    <citation type="submission" date="2015-09" db="EMBL/GenBank/DDBJ databases">
        <title>Host preference determinants of Valsa canker pathogens revealed by comparative genomics.</title>
        <authorList>
            <person name="Yin Z."/>
            <person name="Huang L."/>
        </authorList>
    </citation>
    <scope>NUCLEOTIDE SEQUENCE [LARGE SCALE GENOMIC DNA]</scope>
    <source>
        <strain evidence="1 2">YSFL</strain>
    </source>
</reference>
<dbReference type="OrthoDB" id="3692147at2759"/>
<keyword evidence="2" id="KW-1185">Reference proteome</keyword>
<evidence type="ECO:0008006" key="3">
    <source>
        <dbReference type="Google" id="ProtNLM"/>
    </source>
</evidence>
<protein>
    <recommendedName>
        <fullName evidence="3">F-box domain-containing protein</fullName>
    </recommendedName>
</protein>
<organism evidence="1 2">
    <name type="scientific">Cytospora chrysosperma</name>
    <name type="common">Cytospora canker fungus</name>
    <name type="synonym">Sphaeria chrysosperma</name>
    <dbReference type="NCBI Taxonomy" id="252740"/>
    <lineage>
        <taxon>Eukaryota</taxon>
        <taxon>Fungi</taxon>
        <taxon>Dikarya</taxon>
        <taxon>Ascomycota</taxon>
        <taxon>Pezizomycotina</taxon>
        <taxon>Sordariomycetes</taxon>
        <taxon>Sordariomycetidae</taxon>
        <taxon>Diaporthales</taxon>
        <taxon>Cytosporaceae</taxon>
        <taxon>Cytospora</taxon>
    </lineage>
</organism>